<reference evidence="1 2" key="1">
    <citation type="submission" date="2023-12" db="EMBL/GenBank/DDBJ databases">
        <title>Baltic Sea Cyanobacteria.</title>
        <authorList>
            <person name="Delbaje E."/>
            <person name="Fewer D.P."/>
            <person name="Shishido T.K."/>
        </authorList>
    </citation>
    <scope>NUCLEOTIDE SEQUENCE [LARGE SCALE GENOMIC DNA]</scope>
    <source>
        <strain evidence="1 2">CCNP 1315</strain>
    </source>
</reference>
<protein>
    <submittedName>
        <fullName evidence="1">Uncharacterized protein</fullName>
    </submittedName>
</protein>
<sequence>MSSFKEFMDEADKLPNNALTTSNLSLSAIQGSLKLAVGVHLTPFFFSH</sequence>
<dbReference type="EMBL" id="JAYGHT010000004">
    <property type="protein sequence ID" value="MEA5517878.1"/>
    <property type="molecule type" value="Genomic_DNA"/>
</dbReference>
<accession>A0ABU5TTK8</accession>
<dbReference type="Proteomes" id="UP001301728">
    <property type="component" value="Unassembled WGS sequence"/>
</dbReference>
<gene>
    <name evidence="1" type="ORF">VB854_02815</name>
</gene>
<dbReference type="RefSeq" id="WP_323224099.1">
    <property type="nucleotide sequence ID" value="NZ_JAYGHT010000004.1"/>
</dbReference>
<comment type="caution">
    <text evidence="1">The sequence shown here is derived from an EMBL/GenBank/DDBJ whole genome shotgun (WGS) entry which is preliminary data.</text>
</comment>
<keyword evidence="2" id="KW-1185">Reference proteome</keyword>
<proteinExistence type="predicted"/>
<name>A0ABU5TTK8_9CYAN</name>
<evidence type="ECO:0000313" key="1">
    <source>
        <dbReference type="EMBL" id="MEA5517878.1"/>
    </source>
</evidence>
<organism evidence="1 2">
    <name type="scientific">Limnoraphis robusta CCNP1315</name>
    <dbReference type="NCBI Taxonomy" id="3110306"/>
    <lineage>
        <taxon>Bacteria</taxon>
        <taxon>Bacillati</taxon>
        <taxon>Cyanobacteriota</taxon>
        <taxon>Cyanophyceae</taxon>
        <taxon>Oscillatoriophycideae</taxon>
        <taxon>Oscillatoriales</taxon>
        <taxon>Sirenicapillariaceae</taxon>
        <taxon>Limnoraphis</taxon>
    </lineage>
</organism>
<evidence type="ECO:0000313" key="2">
    <source>
        <dbReference type="Proteomes" id="UP001301728"/>
    </source>
</evidence>